<dbReference type="AlphaFoldDB" id="A0A3B0C9E9"/>
<reference evidence="2 3" key="1">
    <citation type="journal article" date="2007" name="Int. J. Syst. Evol. Microbiol.">
        <title>Paenibacillus ginsengarvi sp. nov., isolated from soil from ginseng cultivation.</title>
        <authorList>
            <person name="Yoon M.H."/>
            <person name="Ten L.N."/>
            <person name="Im W.T."/>
        </authorList>
    </citation>
    <scope>NUCLEOTIDE SEQUENCE [LARGE SCALE GENOMIC DNA]</scope>
    <source>
        <strain evidence="2 3">KCTC 13059</strain>
    </source>
</reference>
<proteinExistence type="predicted"/>
<keyword evidence="1" id="KW-1133">Transmembrane helix</keyword>
<dbReference type="PANTHER" id="PTHR39165:SF1">
    <property type="entry name" value="DUF456 DOMAIN-CONTAINING PROTEIN"/>
    <property type="match status" value="1"/>
</dbReference>
<name>A0A3B0C9E9_9BACL</name>
<dbReference type="PANTHER" id="PTHR39165">
    <property type="entry name" value="IG HYPOTHETICAL 17883"/>
    <property type="match status" value="1"/>
</dbReference>
<dbReference type="OrthoDB" id="9808460at2"/>
<comment type="caution">
    <text evidence="2">The sequence shown here is derived from an EMBL/GenBank/DDBJ whole genome shotgun (WGS) entry which is preliminary data.</text>
</comment>
<sequence length="161" mass="16961">MEILGWVLIVLLFAVGMAGAIFPILPGVLAVYGALFVYGLFFGFGEFGVWFWLLQTSIVAAILIADYIVNAWGVKKFGGSRASVIGSTIGILIGPFVIPGVGLLAGPFLGAWIGELLVGADMRQATRSGLGALVGFLSSTVVKLLLQTIMIVLFIVWIAAN</sequence>
<organism evidence="2 3">
    <name type="scientific">Paenibacillus ginsengarvi</name>
    <dbReference type="NCBI Taxonomy" id="400777"/>
    <lineage>
        <taxon>Bacteria</taxon>
        <taxon>Bacillati</taxon>
        <taxon>Bacillota</taxon>
        <taxon>Bacilli</taxon>
        <taxon>Bacillales</taxon>
        <taxon>Paenibacillaceae</taxon>
        <taxon>Paenibacillus</taxon>
    </lineage>
</organism>
<dbReference type="Pfam" id="PF04306">
    <property type="entry name" value="DUF456"/>
    <property type="match status" value="1"/>
</dbReference>
<dbReference type="RefSeq" id="WP_120748964.1">
    <property type="nucleotide sequence ID" value="NZ_RBAH01000014.1"/>
</dbReference>
<keyword evidence="1" id="KW-0472">Membrane</keyword>
<keyword evidence="3" id="KW-1185">Reference proteome</keyword>
<dbReference type="Proteomes" id="UP000282311">
    <property type="component" value="Unassembled WGS sequence"/>
</dbReference>
<keyword evidence="1" id="KW-0812">Transmembrane</keyword>
<accession>A0A3B0C9E9</accession>
<feature type="transmembrane region" description="Helical" evidence="1">
    <location>
        <begin position="89"/>
        <end position="113"/>
    </location>
</feature>
<dbReference type="EMBL" id="RBAH01000014">
    <property type="protein sequence ID" value="RKN80709.1"/>
    <property type="molecule type" value="Genomic_DNA"/>
</dbReference>
<dbReference type="InterPro" id="IPR007403">
    <property type="entry name" value="DUF456"/>
</dbReference>
<evidence type="ECO:0000256" key="1">
    <source>
        <dbReference type="SAM" id="Phobius"/>
    </source>
</evidence>
<evidence type="ECO:0000313" key="2">
    <source>
        <dbReference type="EMBL" id="RKN80709.1"/>
    </source>
</evidence>
<gene>
    <name evidence="2" type="ORF">D7M11_19750</name>
</gene>
<feature type="transmembrane region" description="Helical" evidence="1">
    <location>
        <begin position="133"/>
        <end position="160"/>
    </location>
</feature>
<feature type="transmembrane region" description="Helical" evidence="1">
    <location>
        <begin position="49"/>
        <end position="69"/>
    </location>
</feature>
<evidence type="ECO:0000313" key="3">
    <source>
        <dbReference type="Proteomes" id="UP000282311"/>
    </source>
</evidence>
<protein>
    <submittedName>
        <fullName evidence="2">DUF456 family protein</fullName>
    </submittedName>
</protein>